<accession>A0A498JY41</accession>
<organism evidence="6 7">
    <name type="scientific">Malus domestica</name>
    <name type="common">Apple</name>
    <name type="synonym">Pyrus malus</name>
    <dbReference type="NCBI Taxonomy" id="3750"/>
    <lineage>
        <taxon>Eukaryota</taxon>
        <taxon>Viridiplantae</taxon>
        <taxon>Streptophyta</taxon>
        <taxon>Embryophyta</taxon>
        <taxon>Tracheophyta</taxon>
        <taxon>Spermatophyta</taxon>
        <taxon>Magnoliopsida</taxon>
        <taxon>eudicotyledons</taxon>
        <taxon>Gunneridae</taxon>
        <taxon>Pentapetalae</taxon>
        <taxon>rosids</taxon>
        <taxon>fabids</taxon>
        <taxon>Rosales</taxon>
        <taxon>Rosaceae</taxon>
        <taxon>Amygdaloideae</taxon>
        <taxon>Maleae</taxon>
        <taxon>Malus</taxon>
    </lineage>
</organism>
<comment type="similarity">
    <text evidence="2">Belongs to the plant self-incompatibility (S1) protein family.</text>
</comment>
<keyword evidence="7" id="KW-1185">Reference proteome</keyword>
<dbReference type="EMBL" id="RDQH01000331">
    <property type="protein sequence ID" value="RXI00017.1"/>
    <property type="molecule type" value="Genomic_DNA"/>
</dbReference>
<proteinExistence type="inferred from homology"/>
<evidence type="ECO:0000256" key="2">
    <source>
        <dbReference type="ARBA" id="ARBA00005581"/>
    </source>
</evidence>
<evidence type="ECO:0000313" key="6">
    <source>
        <dbReference type="EMBL" id="RXI00017.1"/>
    </source>
</evidence>
<evidence type="ECO:0000256" key="5">
    <source>
        <dbReference type="ARBA" id="ARBA00022729"/>
    </source>
</evidence>
<dbReference type="AlphaFoldDB" id="A0A498JY41"/>
<dbReference type="GO" id="GO:0060320">
    <property type="term" value="P:rejection of self pollen"/>
    <property type="evidence" value="ECO:0007669"/>
    <property type="project" value="UniProtKB-KW"/>
</dbReference>
<evidence type="ECO:0000256" key="4">
    <source>
        <dbReference type="ARBA" id="ARBA00022525"/>
    </source>
</evidence>
<sequence>MYSIKFELKTSSLTRYVPSLDRSSSTQYYCKFDWEDGSQWFDIYVQLRDKPNCVKKYEWLIIPNGGACRLIEGRPDLVDKCYPWNESSNLLHSKPSVAYL</sequence>
<keyword evidence="3" id="KW-0713">Self-incompatibility</keyword>
<comment type="subcellular location">
    <subcellularLocation>
        <location evidence="1">Secreted</location>
    </subcellularLocation>
</comment>
<keyword evidence="5" id="KW-0732">Signal</keyword>
<name>A0A498JY41_MALDO</name>
<dbReference type="InterPro" id="IPR010264">
    <property type="entry name" value="Self-incomp_S1"/>
</dbReference>
<evidence type="ECO:0000256" key="1">
    <source>
        <dbReference type="ARBA" id="ARBA00004613"/>
    </source>
</evidence>
<gene>
    <name evidence="6" type="ORF">DVH24_030507</name>
</gene>
<dbReference type="GO" id="GO:0005576">
    <property type="term" value="C:extracellular region"/>
    <property type="evidence" value="ECO:0007669"/>
    <property type="project" value="UniProtKB-SubCell"/>
</dbReference>
<reference evidence="6 7" key="1">
    <citation type="submission" date="2018-10" db="EMBL/GenBank/DDBJ databases">
        <title>A high-quality apple genome assembly.</title>
        <authorList>
            <person name="Hu J."/>
        </authorList>
    </citation>
    <scope>NUCLEOTIDE SEQUENCE [LARGE SCALE GENOMIC DNA]</scope>
    <source>
        <strain evidence="7">cv. HFTH1</strain>
        <tissue evidence="6">Young leaf</tissue>
    </source>
</reference>
<dbReference type="Pfam" id="PF05938">
    <property type="entry name" value="Self-incomp_S1"/>
    <property type="match status" value="1"/>
</dbReference>
<evidence type="ECO:0000256" key="3">
    <source>
        <dbReference type="ARBA" id="ARBA00022471"/>
    </source>
</evidence>
<keyword evidence="4" id="KW-0964">Secreted</keyword>
<dbReference type="Proteomes" id="UP000290289">
    <property type="component" value="Chromosome 5"/>
</dbReference>
<protein>
    <recommendedName>
        <fullName evidence="8">S-protein homolog</fullName>
    </recommendedName>
</protein>
<evidence type="ECO:0000313" key="7">
    <source>
        <dbReference type="Proteomes" id="UP000290289"/>
    </source>
</evidence>
<evidence type="ECO:0008006" key="8">
    <source>
        <dbReference type="Google" id="ProtNLM"/>
    </source>
</evidence>
<comment type="caution">
    <text evidence="6">The sequence shown here is derived from an EMBL/GenBank/DDBJ whole genome shotgun (WGS) entry which is preliminary data.</text>
</comment>